<comment type="caution">
    <text evidence="1">The sequence shown here is derived from an EMBL/GenBank/DDBJ whole genome shotgun (WGS) entry which is preliminary data.</text>
</comment>
<evidence type="ECO:0000313" key="1">
    <source>
        <dbReference type="EMBL" id="KAF2070160.1"/>
    </source>
</evidence>
<gene>
    <name evidence="1" type="ORF">CYY_008517</name>
</gene>
<accession>A0A8J4PN87</accession>
<protein>
    <recommendedName>
        <fullName evidence="3">Ankyrin repeat-containing protein</fullName>
    </recommendedName>
</protein>
<name>A0A8J4PN87_9MYCE</name>
<proteinExistence type="predicted"/>
<organism evidence="1 2">
    <name type="scientific">Polysphondylium violaceum</name>
    <dbReference type="NCBI Taxonomy" id="133409"/>
    <lineage>
        <taxon>Eukaryota</taxon>
        <taxon>Amoebozoa</taxon>
        <taxon>Evosea</taxon>
        <taxon>Eumycetozoa</taxon>
        <taxon>Dictyostelia</taxon>
        <taxon>Dictyosteliales</taxon>
        <taxon>Dictyosteliaceae</taxon>
        <taxon>Polysphondylium</taxon>
    </lineage>
</organism>
<dbReference type="Proteomes" id="UP000695562">
    <property type="component" value="Unassembled WGS sequence"/>
</dbReference>
<keyword evidence="2" id="KW-1185">Reference proteome</keyword>
<sequence length="1095" mass="127515">MNNSNSSNNNNNHNNNLFYKIWRDNVLKRDVLRSIHTINITRVGYGTRKISNIKKYNEIHSLLWILDHGYIGLLFDKVLLNTSPLVFCREGLSKLFDIVNDSNEKINMFLNNNSSSSSGFKSISKFFSMFINNYKESLYNYSDILLDLIIKSNNFIAFSIIVTDMMNLNSDNRNNNCLHQLYISRKNICDAFYYGAFKILDYIRLHQSSCFKDWNYSTLFIISIGKRLNSGYIQLSNEMFRYLLFQSDPCNGADGGDSIQQLQFNCKSLNGIEKYFTISQLSQLDSNILVELDKCDFYKSLSSLDIQQFINEMDIFTTTPVILLNSLLIHYFKEKSNIHNNSNSCNSILNSIKNYWYNNKKIESVNSNNNDSNNSNNNDKNLIISILLNWKNEPKFYYYLILQQIKKIIVNQFHQNQLKQQYYSFLWKPCSQPNYYHINTIKVSILLYIEFKEQLDKDFIYNSVIDLTNNDNNNNNNNEIEQITILLNIFQLSLKYADIELFQLYIKIQDKIKLSLLLTRMTDKDIEMFSKSTASSLQIEFIKYFLKNSSSNIIELFLPIIINQLIIDNNIETVKKTFSYLLDHVETITINLNLFLNKQLLNSLTNNRDLEMIQLIHHQFGLFKNKNIDLLKKWPNQVLTMAIKNYNMVLVEYIVNNQLHLTTNTMALEEAANIRSFALIKFLMSFGFIVTSKVLLNCYIQGDVKSLLYLIKNTTVDCHELSSFISQDNLIQLLKNDFPLDFSSGRFGDLVFIYSDTLSIDQIDRGTVEVLYNELISNNTSYRNHTRALNIILELIQSNRVEYQTMILDLMAPSFFKNFLNIFLLNKMIAHALTSGNTHVMQAFLSHPIGANANVFSVVFENQDVYQKFFETNQIHMIKTFIDQLPSVFKIASFPTHSRYEHLVEYLVMNGHIGTLNFLINHFNLNLKHQNDNLLVSSIKSGRFHMINYILTLISFKDSKILKTLDIFKKYKESYSSDGSNNSFFYSFSDIDCLPEIFSLVSFRNNCNNSSHSNASNSNSSNIRIGDIQDDYYFNDHLEFTNKSPLSPKQNFNCFTNSSRNNKNSSGDAIYNQSEIYSKKDEIEYFLKNIPLSFV</sequence>
<evidence type="ECO:0008006" key="3">
    <source>
        <dbReference type="Google" id="ProtNLM"/>
    </source>
</evidence>
<dbReference type="AlphaFoldDB" id="A0A8J4PN87"/>
<evidence type="ECO:0000313" key="2">
    <source>
        <dbReference type="Proteomes" id="UP000695562"/>
    </source>
</evidence>
<dbReference type="EMBL" id="AJWJ01000532">
    <property type="protein sequence ID" value="KAF2070160.1"/>
    <property type="molecule type" value="Genomic_DNA"/>
</dbReference>
<reference evidence="1" key="1">
    <citation type="submission" date="2020-01" db="EMBL/GenBank/DDBJ databases">
        <title>Development of genomics and gene disruption for Polysphondylium violaceum indicates a role for the polyketide synthase stlB in stalk morphogenesis.</title>
        <authorList>
            <person name="Narita B."/>
            <person name="Kawabe Y."/>
            <person name="Kin K."/>
            <person name="Saito T."/>
            <person name="Gibbs R."/>
            <person name="Kuspa A."/>
            <person name="Muzny D."/>
            <person name="Queller D."/>
            <person name="Richards S."/>
            <person name="Strassman J."/>
            <person name="Sucgang R."/>
            <person name="Worley K."/>
            <person name="Schaap P."/>
        </authorList>
    </citation>
    <scope>NUCLEOTIDE SEQUENCE</scope>
    <source>
        <strain evidence="1">QSvi11</strain>
    </source>
</reference>
<dbReference type="SUPFAM" id="SSF140860">
    <property type="entry name" value="Pseudo ankyrin repeat-like"/>
    <property type="match status" value="1"/>
</dbReference>